<dbReference type="InterPro" id="IPR002347">
    <property type="entry name" value="SDR_fam"/>
</dbReference>
<comment type="similarity">
    <text evidence="1 3">Belongs to the short-chain dehydrogenases/reductases (SDR) family.</text>
</comment>
<accession>A0A376CKU8</accession>
<evidence type="ECO:0000256" key="3">
    <source>
        <dbReference type="RuleBase" id="RU000363"/>
    </source>
</evidence>
<keyword evidence="5" id="KW-1185">Reference proteome</keyword>
<proteinExistence type="inferred from homology"/>
<evidence type="ECO:0000256" key="1">
    <source>
        <dbReference type="ARBA" id="ARBA00006484"/>
    </source>
</evidence>
<dbReference type="Proteomes" id="UP000254467">
    <property type="component" value="Unassembled WGS sequence"/>
</dbReference>
<dbReference type="EC" id="1.-.-.-" evidence="4"/>
<name>A0A376CKU8_9CORY</name>
<dbReference type="InterPro" id="IPR020904">
    <property type="entry name" value="Sc_DH/Rdtase_CS"/>
</dbReference>
<dbReference type="SUPFAM" id="SSF51735">
    <property type="entry name" value="NAD(P)-binding Rossmann-fold domains"/>
    <property type="match status" value="1"/>
</dbReference>
<organism evidence="4 5">
    <name type="scientific">Corynebacterium pilosum</name>
    <dbReference type="NCBI Taxonomy" id="35756"/>
    <lineage>
        <taxon>Bacteria</taxon>
        <taxon>Bacillati</taxon>
        <taxon>Actinomycetota</taxon>
        <taxon>Actinomycetes</taxon>
        <taxon>Mycobacteriales</taxon>
        <taxon>Corynebacteriaceae</taxon>
        <taxon>Corynebacterium</taxon>
    </lineage>
</organism>
<evidence type="ECO:0000313" key="5">
    <source>
        <dbReference type="Proteomes" id="UP000254467"/>
    </source>
</evidence>
<dbReference type="PANTHER" id="PTHR43669:SF3">
    <property type="entry name" value="ALCOHOL DEHYDROGENASE, PUTATIVE (AFU_ORTHOLOGUE AFUA_3G03445)-RELATED"/>
    <property type="match status" value="1"/>
</dbReference>
<dbReference type="Gene3D" id="3.40.50.720">
    <property type="entry name" value="NAD(P)-binding Rossmann-like Domain"/>
    <property type="match status" value="1"/>
</dbReference>
<sequence length="249" mass="26211">MRSIFITGAAGGIGLATARNFLDEGWLVGAYDIADVPLEHPNLVTGQLDVIDSAQWEAALADFAKHTGGGIDVVDNNAGIIASGPLADADPNRVRSLVDVNAVGVTLGARAAHPYLAKTRGTLINIASASAIFGQPSIAVYSATKAYVGTLTEALSLEWRGDGIRVVDVWPLWAKTTLADVDAASVRRLGVNITPEQVADTVFTAATATGRWNRGKLHYGVSTLDKILYVAGKIAPDRLRRLVTRILAG</sequence>
<evidence type="ECO:0000256" key="2">
    <source>
        <dbReference type="ARBA" id="ARBA00023002"/>
    </source>
</evidence>
<dbReference type="RefSeq" id="WP_018581234.1">
    <property type="nucleotide sequence ID" value="NZ_LDYD01000002.1"/>
</dbReference>
<dbReference type="PROSITE" id="PS00061">
    <property type="entry name" value="ADH_SHORT"/>
    <property type="match status" value="1"/>
</dbReference>
<gene>
    <name evidence="4" type="ORF">NCTC11862_00912</name>
</gene>
<dbReference type="OrthoDB" id="658698at2"/>
<dbReference type="STRING" id="35756.GCA_001044155_00430"/>
<dbReference type="PRINTS" id="PR00080">
    <property type="entry name" value="SDRFAMILY"/>
</dbReference>
<dbReference type="PANTHER" id="PTHR43669">
    <property type="entry name" value="5-KETO-D-GLUCONATE 5-REDUCTASE"/>
    <property type="match status" value="1"/>
</dbReference>
<dbReference type="GO" id="GO:0016491">
    <property type="term" value="F:oxidoreductase activity"/>
    <property type="evidence" value="ECO:0007669"/>
    <property type="project" value="UniProtKB-KW"/>
</dbReference>
<protein>
    <submittedName>
        <fullName evidence="4">Short chain dehydrogenase</fullName>
        <ecNumber evidence="4">1.-.-.-</ecNumber>
    </submittedName>
</protein>
<dbReference type="Pfam" id="PF00106">
    <property type="entry name" value="adh_short"/>
    <property type="match status" value="1"/>
</dbReference>
<keyword evidence="2 4" id="KW-0560">Oxidoreductase</keyword>
<reference evidence="4 5" key="1">
    <citation type="submission" date="2018-06" db="EMBL/GenBank/DDBJ databases">
        <authorList>
            <consortium name="Pathogen Informatics"/>
            <person name="Doyle S."/>
        </authorList>
    </citation>
    <scope>NUCLEOTIDE SEQUENCE [LARGE SCALE GENOMIC DNA]</scope>
    <source>
        <strain evidence="4 5">NCTC11862</strain>
    </source>
</reference>
<dbReference type="AlphaFoldDB" id="A0A376CKU8"/>
<dbReference type="PRINTS" id="PR00081">
    <property type="entry name" value="GDHRDH"/>
</dbReference>
<dbReference type="EMBL" id="UFXQ01000001">
    <property type="protein sequence ID" value="STC69131.1"/>
    <property type="molecule type" value="Genomic_DNA"/>
</dbReference>
<evidence type="ECO:0000313" key="4">
    <source>
        <dbReference type="EMBL" id="STC69131.1"/>
    </source>
</evidence>
<dbReference type="NCBIfam" id="NF006123">
    <property type="entry name" value="PRK08267.1"/>
    <property type="match status" value="1"/>
</dbReference>
<dbReference type="InterPro" id="IPR036291">
    <property type="entry name" value="NAD(P)-bd_dom_sf"/>
</dbReference>